<evidence type="ECO:0000313" key="2">
    <source>
        <dbReference type="Proteomes" id="UP000887300"/>
    </source>
</evidence>
<evidence type="ECO:0000313" key="1">
    <source>
        <dbReference type="EMBL" id="MBU2724898.1"/>
    </source>
</evidence>
<dbReference type="InterPro" id="IPR046480">
    <property type="entry name" value="DUF6573"/>
</dbReference>
<sequence>MADGTLVDVTETAKEAGFRIPVAITAAAWEDCVAWDRDDNTRKGTANDQEGRLWDVLWMAWNAAIRNRDTSAFHFQVFRVPRQGRGHMPRMTTLSALCHGGDQGEPLVTIMMPDED</sequence>
<dbReference type="Pfam" id="PF20213">
    <property type="entry name" value="DUF6573"/>
    <property type="match status" value="1"/>
</dbReference>
<dbReference type="Proteomes" id="UP000887300">
    <property type="component" value="Unassembled WGS sequence"/>
</dbReference>
<protein>
    <submittedName>
        <fullName evidence="1">Uncharacterized protein</fullName>
    </submittedName>
</protein>
<comment type="caution">
    <text evidence="1">The sequence shown here is derived from an EMBL/GenBank/DDBJ whole genome shotgun (WGS) entry which is preliminary data.</text>
</comment>
<accession>A0A8X8KDA5</accession>
<gene>
    <name evidence="1" type="ORF">HF568_17250</name>
</gene>
<reference evidence="1" key="1">
    <citation type="journal article" date="2021" name="ISME J.">
        <title>Genomic evolution of the class Acidithiobacillia: deep-branching Proteobacteria living in extreme acidic conditions.</title>
        <authorList>
            <person name="Moya-Beltran A."/>
            <person name="Beard S."/>
            <person name="Rojas-Villalobos C."/>
            <person name="Issotta F."/>
            <person name="Gallardo Y."/>
            <person name="Ulloa R."/>
            <person name="Giaveno A."/>
            <person name="Degli Esposti M."/>
            <person name="Johnson D.B."/>
            <person name="Quatrini R."/>
        </authorList>
    </citation>
    <scope>NUCLEOTIDE SEQUENCE</scope>
    <source>
        <strain evidence="1">DSM 583</strain>
    </source>
</reference>
<dbReference type="EMBL" id="JABBHS010000534">
    <property type="protein sequence ID" value="MBU2724898.1"/>
    <property type="molecule type" value="Genomic_DNA"/>
</dbReference>
<name>A0A8X8KDA5_ACIFI</name>
<organism evidence="1 2">
    <name type="scientific">Acidithiobacillus ferridurans</name>
    <dbReference type="NCBI Taxonomy" id="1232575"/>
    <lineage>
        <taxon>Bacteria</taxon>
        <taxon>Pseudomonadati</taxon>
        <taxon>Pseudomonadota</taxon>
        <taxon>Acidithiobacillia</taxon>
        <taxon>Acidithiobacillales</taxon>
        <taxon>Acidithiobacillaceae</taxon>
        <taxon>Acidithiobacillus</taxon>
    </lineage>
</organism>
<proteinExistence type="predicted"/>
<dbReference type="AlphaFoldDB" id="A0A8X8KDA5"/>